<dbReference type="GO" id="GO:0003677">
    <property type="term" value="F:DNA binding"/>
    <property type="evidence" value="ECO:0007669"/>
    <property type="project" value="InterPro"/>
</dbReference>
<evidence type="ECO:0000313" key="2">
    <source>
        <dbReference type="Proteomes" id="UP000184287"/>
    </source>
</evidence>
<dbReference type="InterPro" id="IPR036977">
    <property type="entry name" value="DNA_primase_Znf_CHC2"/>
</dbReference>
<organism evidence="1 2">
    <name type="scientific">Pedobacter caeni</name>
    <dbReference type="NCBI Taxonomy" id="288992"/>
    <lineage>
        <taxon>Bacteria</taxon>
        <taxon>Pseudomonadati</taxon>
        <taxon>Bacteroidota</taxon>
        <taxon>Sphingobacteriia</taxon>
        <taxon>Sphingobacteriales</taxon>
        <taxon>Sphingobacteriaceae</taxon>
        <taxon>Pedobacter</taxon>
    </lineage>
</organism>
<dbReference type="STRING" id="288992.SAMN04488522_104350"/>
<evidence type="ECO:0008006" key="3">
    <source>
        <dbReference type="Google" id="ProtNLM"/>
    </source>
</evidence>
<dbReference type="Gene3D" id="3.90.580.10">
    <property type="entry name" value="Zinc finger, CHC2-type domain"/>
    <property type="match status" value="1"/>
</dbReference>
<dbReference type="SUPFAM" id="SSF57783">
    <property type="entry name" value="Zinc beta-ribbon"/>
    <property type="match status" value="1"/>
</dbReference>
<dbReference type="RefSeq" id="WP_073233030.1">
    <property type="nucleotide sequence ID" value="NZ_FQUQ01000004.1"/>
</dbReference>
<proteinExistence type="predicted"/>
<reference evidence="2" key="1">
    <citation type="submission" date="2016-11" db="EMBL/GenBank/DDBJ databases">
        <authorList>
            <person name="Varghese N."/>
            <person name="Submissions S."/>
        </authorList>
    </citation>
    <scope>NUCLEOTIDE SEQUENCE [LARGE SCALE GENOMIC DNA]</scope>
    <source>
        <strain evidence="2">DSM 16990</strain>
    </source>
</reference>
<gene>
    <name evidence="1" type="ORF">SAMN04488522_104350</name>
</gene>
<dbReference type="GO" id="GO:0006260">
    <property type="term" value="P:DNA replication"/>
    <property type="evidence" value="ECO:0007669"/>
    <property type="project" value="InterPro"/>
</dbReference>
<dbReference type="GO" id="GO:0008270">
    <property type="term" value="F:zinc ion binding"/>
    <property type="evidence" value="ECO:0007669"/>
    <property type="project" value="InterPro"/>
</dbReference>
<protein>
    <recommendedName>
        <fullName evidence="3">Toprim-like</fullName>
    </recommendedName>
</protein>
<name>A0A1M5GSF1_9SPHI</name>
<dbReference type="EMBL" id="FQUQ01000004">
    <property type="protein sequence ID" value="SHG06694.1"/>
    <property type="molecule type" value="Genomic_DNA"/>
</dbReference>
<evidence type="ECO:0000313" key="1">
    <source>
        <dbReference type="EMBL" id="SHG06694.1"/>
    </source>
</evidence>
<dbReference type="OrthoDB" id="8536512at2"/>
<accession>A0A1M5GSF1</accession>
<dbReference type="AlphaFoldDB" id="A0A1M5GSF1"/>
<dbReference type="Proteomes" id="UP000184287">
    <property type="component" value="Unassembled WGS sequence"/>
</dbReference>
<keyword evidence="2" id="KW-1185">Reference proteome</keyword>
<sequence length="266" mass="30460">MKTSFLNAGSIKDQVTLSRLIARLGYKPTKSNGDEQLYLNVLRTDEAKPTFLVNTQLDVWYDRLTKKSGDIIDFGMAYWPELNSYQITEKINQLFTTYSLLSVTANSKPVGRKRRAIKIPFYHIQETKPVGCNTEITDYLKSEGLWEMAIGHLKEVYYYVVDEKHRRKDFFAAGWQNENGGWEVISKNFSGSLGRKGMTLIPGKENSLALFDDYLNYLSWKYTNKLPGPSILILNSPEFSNAAKKRAEKFENVVLIMNENSKAINP</sequence>